<evidence type="ECO:0000313" key="5">
    <source>
        <dbReference type="Proteomes" id="UP000192796"/>
    </source>
</evidence>
<dbReference type="Proteomes" id="UP000192796">
    <property type="component" value="Unassembled WGS sequence"/>
</dbReference>
<dbReference type="RefSeq" id="WP_081147971.1">
    <property type="nucleotide sequence ID" value="NZ_LVYD01000046.1"/>
</dbReference>
<evidence type="ECO:0000256" key="1">
    <source>
        <dbReference type="ARBA" id="ARBA00022801"/>
    </source>
</evidence>
<dbReference type="SUPFAM" id="SSF48208">
    <property type="entry name" value="Six-hairpin glycosidases"/>
    <property type="match status" value="1"/>
</dbReference>
<organism evidence="4 5">
    <name type="scientific">Niastella vici</name>
    <dbReference type="NCBI Taxonomy" id="1703345"/>
    <lineage>
        <taxon>Bacteria</taxon>
        <taxon>Pseudomonadati</taxon>
        <taxon>Bacteroidota</taxon>
        <taxon>Chitinophagia</taxon>
        <taxon>Chitinophagales</taxon>
        <taxon>Chitinophagaceae</taxon>
        <taxon>Niastella</taxon>
    </lineage>
</organism>
<keyword evidence="1 4" id="KW-0378">Hydrolase</keyword>
<dbReference type="PANTHER" id="PTHR36845:SF1">
    <property type="entry name" value="HYDROLASE, PUTATIVE (AFU_ORTHOLOGUE AFUA_7G05090)-RELATED"/>
    <property type="match status" value="1"/>
</dbReference>
<comment type="similarity">
    <text evidence="2">Belongs to the glycosyl hydrolase 88 family.</text>
</comment>
<evidence type="ECO:0000313" key="4">
    <source>
        <dbReference type="EMBL" id="OQP63247.1"/>
    </source>
</evidence>
<dbReference type="GO" id="GO:0052757">
    <property type="term" value="F:chondroitin hydrolase activity"/>
    <property type="evidence" value="ECO:0007669"/>
    <property type="project" value="TreeGrafter"/>
</dbReference>
<protein>
    <submittedName>
        <fullName evidence="4">Glucuronyl hydrolase</fullName>
    </submittedName>
</protein>
<feature type="signal peptide" evidence="3">
    <location>
        <begin position="1"/>
        <end position="23"/>
    </location>
</feature>
<dbReference type="Gene3D" id="1.50.10.10">
    <property type="match status" value="1"/>
</dbReference>
<keyword evidence="5" id="KW-1185">Reference proteome</keyword>
<dbReference type="InterPro" id="IPR052369">
    <property type="entry name" value="UG_Glycosaminoglycan_Hydrolase"/>
</dbReference>
<gene>
    <name evidence="4" type="ORF">A3860_25495</name>
</gene>
<name>A0A1V9FY34_9BACT</name>
<dbReference type="EMBL" id="LVYD01000046">
    <property type="protein sequence ID" value="OQP63247.1"/>
    <property type="molecule type" value="Genomic_DNA"/>
</dbReference>
<proteinExistence type="inferred from homology"/>
<dbReference type="InterPro" id="IPR008928">
    <property type="entry name" value="6-hairpin_glycosidase_sf"/>
</dbReference>
<dbReference type="STRING" id="1703345.A3860_25495"/>
<dbReference type="AlphaFoldDB" id="A0A1V9FY34"/>
<evidence type="ECO:0000256" key="3">
    <source>
        <dbReference type="SAM" id="SignalP"/>
    </source>
</evidence>
<dbReference type="InterPro" id="IPR012341">
    <property type="entry name" value="6hp_glycosidase-like_sf"/>
</dbReference>
<reference evidence="4 5" key="1">
    <citation type="submission" date="2016-03" db="EMBL/GenBank/DDBJ databases">
        <title>Niastella vici sp. nov., isolated from farmland soil.</title>
        <authorList>
            <person name="Chen L."/>
            <person name="Wang D."/>
            <person name="Yang S."/>
            <person name="Wang G."/>
        </authorList>
    </citation>
    <scope>NUCLEOTIDE SEQUENCE [LARGE SCALE GENOMIC DNA]</scope>
    <source>
        <strain evidence="4 5">DJ57</strain>
    </source>
</reference>
<accession>A0A1V9FY34</accession>
<dbReference type="PANTHER" id="PTHR36845">
    <property type="entry name" value="HYDROLASE, PUTATIVE (AFU_ORTHOLOGUE AFUA_7G05090)-RELATED"/>
    <property type="match status" value="1"/>
</dbReference>
<feature type="chain" id="PRO_5012370624" evidence="3">
    <location>
        <begin position="24"/>
        <end position="402"/>
    </location>
</feature>
<evidence type="ECO:0000256" key="2">
    <source>
        <dbReference type="ARBA" id="ARBA00038358"/>
    </source>
</evidence>
<comment type="caution">
    <text evidence="4">The sequence shown here is derived from an EMBL/GenBank/DDBJ whole genome shotgun (WGS) entry which is preliminary data.</text>
</comment>
<keyword evidence="3" id="KW-0732">Signal</keyword>
<sequence>MKTPVFVTAILLSVLSISVCCQAQKRSAKRAGLSQIIQTDFVDGAKQYKVLKANLPADSFPKTFDPKTGKPEYSGSGWWCSGFYPGTLLYLYEQTHDKVLYNEAVRILGILQKEQYNKTTHDLGFMMYCSFGNANRIQPKPEYREILLNSAKSLSTRFNATVGCIKSWDSKDPSDYLVIIDNMMNLELLFETTKATGDSSFYKIAVTHANTTMKNHFRPNYSSFHVLNYDVNTGAVKEKKTAQGYADGSAWARGQAWGLYGYTVCYRYTKDVRYLQQAQHIAQFILMNPNLPADKIPYWDFNAPDIPNALRDASAAAIMASAFLELSKYTDSAAGRRYNEVAATMIRNLSREPYKAAIGTNGGFILQHGVGHKPHGTEVDMPLTYGDYYFMEACKRYKEMKK</sequence>
<dbReference type="OrthoDB" id="428577at2"/>
<dbReference type="GO" id="GO:0000272">
    <property type="term" value="P:polysaccharide catabolic process"/>
    <property type="evidence" value="ECO:0007669"/>
    <property type="project" value="TreeGrafter"/>
</dbReference>